<dbReference type="VEuPathDB" id="FungiDB:RhiirFUN_020221"/>
<dbReference type="Proteomes" id="UP000233469">
    <property type="component" value="Unassembled WGS sequence"/>
</dbReference>
<gene>
    <name evidence="1" type="ORF">RhiirC2_845850</name>
</gene>
<comment type="caution">
    <text evidence="1">The sequence shown here is derived from an EMBL/GenBank/DDBJ whole genome shotgun (WGS) entry which is preliminary data.</text>
</comment>
<name>A0A2N1NNZ5_9GLOM</name>
<protein>
    <recommendedName>
        <fullName evidence="3">F-box domain-containing protein</fullName>
    </recommendedName>
</protein>
<dbReference type="OrthoDB" id="2328774at2759"/>
<reference evidence="1 2" key="2">
    <citation type="submission" date="2017-10" db="EMBL/GenBank/DDBJ databases">
        <title>Extensive intraspecific genome diversity in a model arbuscular mycorrhizal fungus.</title>
        <authorList>
            <person name="Chen E.C.H."/>
            <person name="Morin E."/>
            <person name="Baudet D."/>
            <person name="Noel J."/>
            <person name="Ndikumana S."/>
            <person name="Charron P."/>
            <person name="St-Onge C."/>
            <person name="Giorgi J."/>
            <person name="Grigoriev I.V."/>
            <person name="Roux C."/>
            <person name="Martin F.M."/>
            <person name="Corradi N."/>
        </authorList>
    </citation>
    <scope>NUCLEOTIDE SEQUENCE [LARGE SCALE GENOMIC DNA]</scope>
    <source>
        <strain evidence="1 2">C2</strain>
    </source>
</reference>
<evidence type="ECO:0008006" key="3">
    <source>
        <dbReference type="Google" id="ProtNLM"/>
    </source>
</evidence>
<evidence type="ECO:0000313" key="2">
    <source>
        <dbReference type="Proteomes" id="UP000233469"/>
    </source>
</evidence>
<reference evidence="1 2" key="1">
    <citation type="submission" date="2016-04" db="EMBL/GenBank/DDBJ databases">
        <title>Genome analyses suggest a sexual origin of heterokaryosis in a supposedly ancient asexual fungus.</title>
        <authorList>
            <person name="Ropars J."/>
            <person name="Sedzielewska K."/>
            <person name="Noel J."/>
            <person name="Charron P."/>
            <person name="Farinelli L."/>
            <person name="Marton T."/>
            <person name="Kruger M."/>
            <person name="Pelin A."/>
            <person name="Brachmann A."/>
            <person name="Corradi N."/>
        </authorList>
    </citation>
    <scope>NUCLEOTIDE SEQUENCE [LARGE SCALE GENOMIC DNA]</scope>
    <source>
        <strain evidence="1 2">C2</strain>
    </source>
</reference>
<accession>A0A2N1NNZ5</accession>
<evidence type="ECO:0000313" key="1">
    <source>
        <dbReference type="EMBL" id="PKK75627.1"/>
    </source>
</evidence>
<sequence length="227" mass="27389">MAQFLANELLIIAFKELLNLTSFKYMNSICIVCKRWKNLIELVLTEEIEFRLKSKLLIGKKYCFNNCSKKSIKYDFSNSSCNILINGNNFELYYPYFFNILENIEKRKISVHFKYENREEYLVEFNLGTLLFYEERNSNEMMEVKYSIEWNYKDCTCISKKDSQYDYFGIIIKIEKLIISLKKMCVILDLLDEKLNTKDYQYKYIIKRPTFDIDDFVCDFSHFTLEL</sequence>
<organism evidence="1 2">
    <name type="scientific">Rhizophagus irregularis</name>
    <dbReference type="NCBI Taxonomy" id="588596"/>
    <lineage>
        <taxon>Eukaryota</taxon>
        <taxon>Fungi</taxon>
        <taxon>Fungi incertae sedis</taxon>
        <taxon>Mucoromycota</taxon>
        <taxon>Glomeromycotina</taxon>
        <taxon>Glomeromycetes</taxon>
        <taxon>Glomerales</taxon>
        <taxon>Glomeraceae</taxon>
        <taxon>Rhizophagus</taxon>
    </lineage>
</organism>
<dbReference type="EMBL" id="LLXL01000230">
    <property type="protein sequence ID" value="PKK75627.1"/>
    <property type="molecule type" value="Genomic_DNA"/>
</dbReference>
<dbReference type="VEuPathDB" id="FungiDB:RhiirA1_538854"/>
<proteinExistence type="predicted"/>
<dbReference type="AlphaFoldDB" id="A0A2N1NNZ5"/>
<dbReference type="VEuPathDB" id="FungiDB:FUN_013250"/>